<evidence type="ECO:0000313" key="2">
    <source>
        <dbReference type="EMBL" id="MBS3850171.1"/>
    </source>
</evidence>
<dbReference type="RefSeq" id="WP_212659806.1">
    <property type="nucleotide sequence ID" value="NZ_JAGXTP010000003.1"/>
</dbReference>
<proteinExistence type="predicted"/>
<evidence type="ECO:0000313" key="3">
    <source>
        <dbReference type="Proteomes" id="UP000678281"/>
    </source>
</evidence>
<keyword evidence="1" id="KW-0812">Transmembrane</keyword>
<evidence type="ECO:0000256" key="1">
    <source>
        <dbReference type="SAM" id="Phobius"/>
    </source>
</evidence>
<accession>A0A942EHM6</accession>
<feature type="transmembrane region" description="Helical" evidence="1">
    <location>
        <begin position="7"/>
        <end position="23"/>
    </location>
</feature>
<organism evidence="2 3">
    <name type="scientific">Devosia litorisediminis</name>
    <dbReference type="NCBI Taxonomy" id="2829817"/>
    <lineage>
        <taxon>Bacteria</taxon>
        <taxon>Pseudomonadati</taxon>
        <taxon>Pseudomonadota</taxon>
        <taxon>Alphaproteobacteria</taxon>
        <taxon>Hyphomicrobiales</taxon>
        <taxon>Devosiaceae</taxon>
        <taxon>Devosia</taxon>
    </lineage>
</organism>
<dbReference type="AlphaFoldDB" id="A0A942EHM6"/>
<protein>
    <submittedName>
        <fullName evidence="2">Uncharacterized protein</fullName>
    </submittedName>
</protein>
<keyword evidence="1" id="KW-0472">Membrane</keyword>
<keyword evidence="3" id="KW-1185">Reference proteome</keyword>
<feature type="transmembrane region" description="Helical" evidence="1">
    <location>
        <begin position="29"/>
        <end position="46"/>
    </location>
</feature>
<dbReference type="Proteomes" id="UP000678281">
    <property type="component" value="Unassembled WGS sequence"/>
</dbReference>
<dbReference type="EMBL" id="JAGXTP010000003">
    <property type="protein sequence ID" value="MBS3850171.1"/>
    <property type="molecule type" value="Genomic_DNA"/>
</dbReference>
<gene>
    <name evidence="2" type="ORF">KD146_15835</name>
</gene>
<name>A0A942EHM6_9HYPH</name>
<comment type="caution">
    <text evidence="2">The sequence shown here is derived from an EMBL/GenBank/DDBJ whole genome shotgun (WGS) entry which is preliminary data.</text>
</comment>
<keyword evidence="1" id="KW-1133">Transmembrane helix</keyword>
<reference evidence="2" key="1">
    <citation type="submission" date="2021-04" db="EMBL/GenBank/DDBJ databases">
        <title>Devosia litorisediminis sp. nov., isolated from a sand dune.</title>
        <authorList>
            <person name="Park S."/>
            <person name="Yoon J.-H."/>
        </authorList>
    </citation>
    <scope>NUCLEOTIDE SEQUENCE</scope>
    <source>
        <strain evidence="2">BSSL-BM10</strain>
    </source>
</reference>
<sequence>MPTDDMTLIGLGLAGLFVVWLAFSLLKKVVGLAVLAALIIGGFVLWSNPEMRRAMLDGLAGLVG</sequence>